<proteinExistence type="inferred from homology"/>
<dbReference type="PANTHER" id="PTHR30069">
    <property type="entry name" value="TONB-DEPENDENT OUTER MEMBRANE RECEPTOR"/>
    <property type="match status" value="1"/>
</dbReference>
<name>A0ABQ1HM83_9FLAO</name>
<evidence type="ECO:0000313" key="11">
    <source>
        <dbReference type="Proteomes" id="UP000658793"/>
    </source>
</evidence>
<keyword evidence="6 8" id="KW-0472">Membrane</keyword>
<evidence type="ECO:0000256" key="1">
    <source>
        <dbReference type="ARBA" id="ARBA00004571"/>
    </source>
</evidence>
<keyword evidence="4 8" id="KW-0812">Transmembrane</keyword>
<evidence type="ECO:0000259" key="9">
    <source>
        <dbReference type="Pfam" id="PF07715"/>
    </source>
</evidence>
<dbReference type="Gene3D" id="2.170.130.10">
    <property type="entry name" value="TonB-dependent receptor, plug domain"/>
    <property type="match status" value="1"/>
</dbReference>
<dbReference type="SUPFAM" id="SSF56935">
    <property type="entry name" value="Porins"/>
    <property type="match status" value="1"/>
</dbReference>
<dbReference type="InterPro" id="IPR023997">
    <property type="entry name" value="TonB-dep_OMP_SusC/RagA_CS"/>
</dbReference>
<dbReference type="InterPro" id="IPR037066">
    <property type="entry name" value="Plug_dom_sf"/>
</dbReference>
<evidence type="ECO:0000256" key="7">
    <source>
        <dbReference type="ARBA" id="ARBA00023237"/>
    </source>
</evidence>
<keyword evidence="5" id="KW-0732">Signal</keyword>
<evidence type="ECO:0000256" key="4">
    <source>
        <dbReference type="ARBA" id="ARBA00022692"/>
    </source>
</evidence>
<dbReference type="InterPro" id="IPR008969">
    <property type="entry name" value="CarboxyPept-like_regulatory"/>
</dbReference>
<dbReference type="PROSITE" id="PS00018">
    <property type="entry name" value="EF_HAND_1"/>
    <property type="match status" value="1"/>
</dbReference>
<evidence type="ECO:0000256" key="2">
    <source>
        <dbReference type="ARBA" id="ARBA00022448"/>
    </source>
</evidence>
<dbReference type="InterPro" id="IPR036942">
    <property type="entry name" value="Beta-barrel_TonB_sf"/>
</dbReference>
<keyword evidence="7 8" id="KW-0998">Cell outer membrane</keyword>
<evidence type="ECO:0000256" key="8">
    <source>
        <dbReference type="PROSITE-ProRule" id="PRU01360"/>
    </source>
</evidence>
<keyword evidence="2 8" id="KW-0813">Transport</keyword>
<dbReference type="EMBL" id="BMGA01000006">
    <property type="protein sequence ID" value="GGA82851.1"/>
    <property type="molecule type" value="Genomic_DNA"/>
</dbReference>
<sequence>MNVKNDKKLITESINNEKKQFIMKINVLNKTELWNRLKPSLVLSFLVCVSSQTYGANNKDLNLGEKYALNTPQQQITITGKVVSAEDGLGIPGVNVNVKGGTAGVSTDIDGNYRINVVSSNAVLVFTAVGFKTQEIKVGSQQAINVTMGSDIGALEEVVVVAYGTQKKMTSTGSIETVTAKSFQDRAVTNPALALQGQTPGLVVTRNSSRPGREGLNLQIRGATSINGGSPLIVIDGNPTINSEAFYNMNPDDIESVTVLKDASAALYGSRASNGVIMVTTKKGKSGKMKIDLATTTRVNTLGIRPQTPTMQQYATVWLEAAEQDGVNANYWGWQSKENLELMKTGYAGIYSTQFWGDVYISNSPRYDEMFGNSVSTFHTGSISGGTDKTNYRVSYGYSEDLGALQTAYDGKQQYNVRLNYDYKVNDWLKLETNMSYLKYDLSSPSSGLDGSVSQDPPFFPSRNPYGQWYANFNIAGNRNHVAATVDGGRDNTTRDQIMMNLGATFKLYEGLTFQTKVAYNKDFFNNLNYIITVPQYSWYGELAPESVNSVSSIRQEKKDITYQNYGGFLNYEKEIGDHNFSALAGLTAEKTEDTRLYGYRLGFVDNGVYDINMGSIENKVEATGGRGHKGLYSYLARFNYSYKNKYLLEVSGRRDGSSQFGPGNKWNNFGGVQAGWVVSEESFLKNFEALSNLKLRYTYGEMGAQSGIRLYDYISNISNGSAVFGTTAAQQTASWVNGITSNQNSWERVVMKTYGADFSFFNRKLFGTYDFFTKKNIGMLTDIVYPDVLGGTAPKTNAGELETKGWEVILGYRGEIGKLKYSISANIGDTRNILLKKENAEAINPGVMDGSAAKPQVIGHPLNAIFLYQTDGLFQTQAEVDDYYTTYDNATLPTGVNALRPGDIKRADLNNDGKIDVKDVKFMGDTAAHYVYGINLSANYRNFDISTFFQGVLEQNVLRTGFLSYPFNTLYGSQTTAYIGKTWTPENTDAVYPRMTANTTRAAWNWQNNDFALQDNRYIRLKSLIIGYTLGDFKIGNFALDKFRVYFSGNDLFEFSKVKDGYDPEFGDSSNNIYPFTRTFSLGLNVSF</sequence>
<dbReference type="PANTHER" id="PTHR30069:SF29">
    <property type="entry name" value="HEMOGLOBIN AND HEMOGLOBIN-HAPTOGLOBIN-BINDING PROTEIN 1-RELATED"/>
    <property type="match status" value="1"/>
</dbReference>
<dbReference type="Gene3D" id="2.60.40.1120">
    <property type="entry name" value="Carboxypeptidase-like, regulatory domain"/>
    <property type="match status" value="1"/>
</dbReference>
<dbReference type="Gene3D" id="2.40.170.20">
    <property type="entry name" value="TonB-dependent receptor, beta-barrel domain"/>
    <property type="match status" value="1"/>
</dbReference>
<dbReference type="InterPro" id="IPR023996">
    <property type="entry name" value="TonB-dep_OMP_SusC/RagA"/>
</dbReference>
<comment type="caution">
    <text evidence="10">The sequence shown here is derived from an EMBL/GenBank/DDBJ whole genome shotgun (WGS) entry which is preliminary data.</text>
</comment>
<dbReference type="InterPro" id="IPR018247">
    <property type="entry name" value="EF_Hand_1_Ca_BS"/>
</dbReference>
<evidence type="ECO:0000256" key="5">
    <source>
        <dbReference type="ARBA" id="ARBA00022729"/>
    </source>
</evidence>
<organism evidence="10 11">
    <name type="scientific">Flavobacterium palustre</name>
    <dbReference type="NCBI Taxonomy" id="1476463"/>
    <lineage>
        <taxon>Bacteria</taxon>
        <taxon>Pseudomonadati</taxon>
        <taxon>Bacteroidota</taxon>
        <taxon>Flavobacteriia</taxon>
        <taxon>Flavobacteriales</taxon>
        <taxon>Flavobacteriaceae</taxon>
        <taxon>Flavobacterium</taxon>
    </lineage>
</organism>
<evidence type="ECO:0000256" key="6">
    <source>
        <dbReference type="ARBA" id="ARBA00023136"/>
    </source>
</evidence>
<reference evidence="11" key="1">
    <citation type="journal article" date="2019" name="Int. J. Syst. Evol. Microbiol.">
        <title>The Global Catalogue of Microorganisms (GCM) 10K type strain sequencing project: providing services to taxonomists for standard genome sequencing and annotation.</title>
        <authorList>
            <consortium name="The Broad Institute Genomics Platform"/>
            <consortium name="The Broad Institute Genome Sequencing Center for Infectious Disease"/>
            <person name="Wu L."/>
            <person name="Ma J."/>
        </authorList>
    </citation>
    <scope>NUCLEOTIDE SEQUENCE [LARGE SCALE GENOMIC DNA]</scope>
    <source>
        <strain evidence="11">CGMCC 1.12811</strain>
    </source>
</reference>
<keyword evidence="3 8" id="KW-1134">Transmembrane beta strand</keyword>
<keyword evidence="11" id="KW-1185">Reference proteome</keyword>
<dbReference type="NCBIfam" id="TIGR04057">
    <property type="entry name" value="SusC_RagA_signa"/>
    <property type="match status" value="1"/>
</dbReference>
<dbReference type="NCBIfam" id="TIGR04056">
    <property type="entry name" value="OMP_RagA_SusC"/>
    <property type="match status" value="1"/>
</dbReference>
<dbReference type="PROSITE" id="PS52016">
    <property type="entry name" value="TONB_DEPENDENT_REC_3"/>
    <property type="match status" value="1"/>
</dbReference>
<protein>
    <submittedName>
        <fullName evidence="10">SusC/RagA family TonB-linked outer membrane protein</fullName>
    </submittedName>
</protein>
<dbReference type="InterPro" id="IPR012910">
    <property type="entry name" value="Plug_dom"/>
</dbReference>
<dbReference type="Pfam" id="PF07715">
    <property type="entry name" value="Plug"/>
    <property type="match status" value="1"/>
</dbReference>
<accession>A0ABQ1HM83</accession>
<feature type="domain" description="TonB-dependent receptor plug" evidence="9">
    <location>
        <begin position="168"/>
        <end position="276"/>
    </location>
</feature>
<dbReference type="SUPFAM" id="SSF49464">
    <property type="entry name" value="Carboxypeptidase regulatory domain-like"/>
    <property type="match status" value="1"/>
</dbReference>
<dbReference type="InterPro" id="IPR039426">
    <property type="entry name" value="TonB-dep_rcpt-like"/>
</dbReference>
<evidence type="ECO:0000256" key="3">
    <source>
        <dbReference type="ARBA" id="ARBA00022452"/>
    </source>
</evidence>
<evidence type="ECO:0000313" key="10">
    <source>
        <dbReference type="EMBL" id="GGA82851.1"/>
    </source>
</evidence>
<gene>
    <name evidence="10" type="ORF">GCM10008015_24520</name>
</gene>
<dbReference type="Pfam" id="PF13715">
    <property type="entry name" value="CarbopepD_reg_2"/>
    <property type="match status" value="1"/>
</dbReference>
<dbReference type="Proteomes" id="UP000658793">
    <property type="component" value="Unassembled WGS sequence"/>
</dbReference>
<comment type="similarity">
    <text evidence="8">Belongs to the TonB-dependent receptor family.</text>
</comment>
<comment type="subcellular location">
    <subcellularLocation>
        <location evidence="1 8">Cell outer membrane</location>
        <topology evidence="1 8">Multi-pass membrane protein</topology>
    </subcellularLocation>
</comment>